<accession>A0A5C6RK86</accession>
<organism evidence="3 4">
    <name type="scientific">Phaeodactylibacter luteus</name>
    <dbReference type="NCBI Taxonomy" id="1564516"/>
    <lineage>
        <taxon>Bacteria</taxon>
        <taxon>Pseudomonadati</taxon>
        <taxon>Bacteroidota</taxon>
        <taxon>Saprospiria</taxon>
        <taxon>Saprospirales</taxon>
        <taxon>Haliscomenobacteraceae</taxon>
        <taxon>Phaeodactylibacter</taxon>
    </lineage>
</organism>
<feature type="signal peptide" evidence="1">
    <location>
        <begin position="1"/>
        <end position="25"/>
    </location>
</feature>
<gene>
    <name evidence="3" type="ORF">FRY97_12030</name>
</gene>
<proteinExistence type="predicted"/>
<dbReference type="Pfam" id="PF17116">
    <property type="entry name" value="T9SS_plug_1st"/>
    <property type="match status" value="1"/>
</dbReference>
<protein>
    <submittedName>
        <fullName evidence="3">DUF5103 domain-containing protein</fullName>
    </submittedName>
</protein>
<reference evidence="3 4" key="1">
    <citation type="submission" date="2019-08" db="EMBL/GenBank/DDBJ databases">
        <title>Genome of Phaeodactylibacter luteus.</title>
        <authorList>
            <person name="Bowman J.P."/>
        </authorList>
    </citation>
    <scope>NUCLEOTIDE SEQUENCE [LARGE SCALE GENOMIC DNA]</scope>
    <source>
        <strain evidence="3 4">KCTC 42180</strain>
    </source>
</reference>
<dbReference type="Proteomes" id="UP000321580">
    <property type="component" value="Unassembled WGS sequence"/>
</dbReference>
<comment type="caution">
    <text evidence="3">The sequence shown here is derived from an EMBL/GenBank/DDBJ whole genome shotgun (WGS) entry which is preliminary data.</text>
</comment>
<feature type="chain" id="PRO_5022869402" evidence="1">
    <location>
        <begin position="26"/>
        <end position="449"/>
    </location>
</feature>
<keyword evidence="1" id="KW-0732">Signal</keyword>
<name>A0A5C6RK86_9BACT</name>
<feature type="domain" description="Type 9 secretion system plug protein N-terminal" evidence="2">
    <location>
        <begin position="45"/>
        <end position="169"/>
    </location>
</feature>
<sequence length="449" mass="52662">MQKTRFMKLPTRTLLLLLFNFAAHLQGQNNPAGLKNIDYVYADHIRSVQFHIDGLVLSSPIIDLNSAAKLELTFDDLDADVKDYFYSIVHCDRNWQPSNLQEMEYLDGFAEERIQQYDFSFKTLWPYTHYTLKLPNRDMRWRLSGNYLLLVYDESNNRELVITRRFVVVDQQVGISPRFLRANNVSKLRTHQEIDFNVAHKQLRIQNPQQEITATIMQNGRWDNAITGVVPKFIRPELMIFDYQDEVVFPGGKEFRYADLRSFRRVSFNVASVRQEEQSYVVEMKADNRRDQLPYTTFEDINGNFIVETNDQNRGRDRQEDYELDQLYAEYADVSFALSSPPLPGYDIYLFGAFTDWQPKAQYRLEYDPKLEAYTGWTILKQGYYDYMYAALPRQSNNRNKPQAGPLDVGLIEGHSDETINEYTIIIYYRPYGSRYDQAVGAVTFTSTL</sequence>
<keyword evidence="4" id="KW-1185">Reference proteome</keyword>
<evidence type="ECO:0000313" key="4">
    <source>
        <dbReference type="Proteomes" id="UP000321580"/>
    </source>
</evidence>
<dbReference type="InterPro" id="IPR031345">
    <property type="entry name" value="T9SS_Plug_N"/>
</dbReference>
<dbReference type="OrthoDB" id="1522602at2"/>
<dbReference type="EMBL" id="VOOR01000023">
    <property type="protein sequence ID" value="TXB62801.1"/>
    <property type="molecule type" value="Genomic_DNA"/>
</dbReference>
<evidence type="ECO:0000256" key="1">
    <source>
        <dbReference type="SAM" id="SignalP"/>
    </source>
</evidence>
<dbReference type="AlphaFoldDB" id="A0A5C6RK86"/>
<evidence type="ECO:0000313" key="3">
    <source>
        <dbReference type="EMBL" id="TXB62801.1"/>
    </source>
</evidence>
<evidence type="ECO:0000259" key="2">
    <source>
        <dbReference type="Pfam" id="PF17116"/>
    </source>
</evidence>